<keyword evidence="1" id="KW-0812">Transmembrane</keyword>
<dbReference type="PANTHER" id="PTHR43747">
    <property type="entry name" value="FAD-BINDING PROTEIN"/>
    <property type="match status" value="1"/>
</dbReference>
<dbReference type="InterPro" id="IPR006905">
    <property type="entry name" value="Flavin_halogenase"/>
</dbReference>
<keyword evidence="1" id="KW-1133">Transmembrane helix</keyword>
<organism evidence="2 3">
    <name type="scientific">Rhodobaculum claviforme</name>
    <dbReference type="NCBI Taxonomy" id="1549854"/>
    <lineage>
        <taxon>Bacteria</taxon>
        <taxon>Pseudomonadati</taxon>
        <taxon>Pseudomonadota</taxon>
        <taxon>Alphaproteobacteria</taxon>
        <taxon>Rhodobacterales</taxon>
        <taxon>Paracoccaceae</taxon>
        <taxon>Rhodobaculum</taxon>
    </lineage>
</organism>
<accession>A0A934TLL8</accession>
<dbReference type="Gene3D" id="3.50.50.60">
    <property type="entry name" value="FAD/NAD(P)-binding domain"/>
    <property type="match status" value="1"/>
</dbReference>
<gene>
    <name evidence="2" type="ORF">CCR87_13835</name>
</gene>
<dbReference type="SUPFAM" id="SSF51905">
    <property type="entry name" value="FAD/NAD(P)-binding domain"/>
    <property type="match status" value="1"/>
</dbReference>
<evidence type="ECO:0000256" key="1">
    <source>
        <dbReference type="SAM" id="Phobius"/>
    </source>
</evidence>
<dbReference type="PRINTS" id="PR00420">
    <property type="entry name" value="RNGMNOXGNASE"/>
</dbReference>
<dbReference type="EMBL" id="NHSD01000302">
    <property type="protein sequence ID" value="MBK5928399.1"/>
    <property type="molecule type" value="Genomic_DNA"/>
</dbReference>
<evidence type="ECO:0000313" key="2">
    <source>
        <dbReference type="EMBL" id="MBK5928399.1"/>
    </source>
</evidence>
<name>A0A934TLL8_9RHOB</name>
<dbReference type="GO" id="GO:0004497">
    <property type="term" value="F:monooxygenase activity"/>
    <property type="evidence" value="ECO:0007669"/>
    <property type="project" value="InterPro"/>
</dbReference>
<proteinExistence type="predicted"/>
<reference evidence="2" key="1">
    <citation type="submission" date="2017-05" db="EMBL/GenBank/DDBJ databases">
        <authorList>
            <person name="Imhoff J.F."/>
            <person name="Rahn T."/>
            <person name="Kuenzel S."/>
            <person name="Neulinger S.C."/>
        </authorList>
    </citation>
    <scope>NUCLEOTIDE SEQUENCE</scope>
    <source>
        <strain evidence="2">LMG 28126</strain>
    </source>
</reference>
<evidence type="ECO:0000313" key="3">
    <source>
        <dbReference type="Proteomes" id="UP000706333"/>
    </source>
</evidence>
<sequence>MAAAVRGRRHRRASNAPVSRVLVIGAGPAGSVFAIRMAMLGHEVTLVERAAFPRRRLGEALTPGVRPLLEAVGAGDAIAHAGGRPVAAIRQLWDGPEGRRLDPAAAGCIIDRGRLDARLLEIARAAGVVVRQTASVVARTADATGWRLVLSTAQGPVHWRGDFLADATGRTGQGIAQGPRTIAAHAYWRLGVDTPPEPCIEAGAQAWFWGVPLPGGLYNTLVICRPETLRAARGTTLQARLRTLLAQSRLLRGLSGRTCDGPVGARDATPRISADPVGPRFIRVGDAALSLDPISSSGVQKAIQGALAAAVTANTLLRRPEAGTTALAFYRDSLRRTADRHRRWATAHYATAAATRPDRFWQERAAGAPDASSPPGPALDAQLMRMRPARVSPLTRIGIAPCLGAEFVSEQPVVTHPGIDGPIAYLGGHAIAPLLARFPQGATPLEVARSWGDRVPLKPALAILARLLDDGVIVLEPPETGTDMGAQPGPAAQ</sequence>
<reference evidence="2" key="2">
    <citation type="journal article" date="2020" name="Microorganisms">
        <title>Osmotic Adaptation and Compatible Solute Biosynthesis of Phototrophic Bacteria as Revealed from Genome Analyses.</title>
        <authorList>
            <person name="Imhoff J.F."/>
            <person name="Rahn T."/>
            <person name="Kunzel S."/>
            <person name="Keller A."/>
            <person name="Neulinger S.C."/>
        </authorList>
    </citation>
    <scope>NUCLEOTIDE SEQUENCE</scope>
    <source>
        <strain evidence="2">LMG 28126</strain>
    </source>
</reference>
<protein>
    <recommendedName>
        <fullName evidence="4">FAD-binding domain-containing protein</fullName>
    </recommendedName>
</protein>
<comment type="caution">
    <text evidence="2">The sequence shown here is derived from an EMBL/GenBank/DDBJ whole genome shotgun (WGS) entry which is preliminary data.</text>
</comment>
<evidence type="ECO:0008006" key="4">
    <source>
        <dbReference type="Google" id="ProtNLM"/>
    </source>
</evidence>
<dbReference type="Gene3D" id="3.30.9.100">
    <property type="match status" value="1"/>
</dbReference>
<dbReference type="Pfam" id="PF04820">
    <property type="entry name" value="Trp_halogenase"/>
    <property type="match status" value="2"/>
</dbReference>
<dbReference type="AlphaFoldDB" id="A0A934TLL8"/>
<feature type="transmembrane region" description="Helical" evidence="1">
    <location>
        <begin position="21"/>
        <end position="39"/>
    </location>
</feature>
<keyword evidence="1" id="KW-0472">Membrane</keyword>
<dbReference type="Proteomes" id="UP000706333">
    <property type="component" value="Unassembled WGS sequence"/>
</dbReference>
<dbReference type="PANTHER" id="PTHR43747:SF1">
    <property type="entry name" value="SLR1998 PROTEIN"/>
    <property type="match status" value="1"/>
</dbReference>
<dbReference type="InterPro" id="IPR036188">
    <property type="entry name" value="FAD/NAD-bd_sf"/>
</dbReference>
<dbReference type="InterPro" id="IPR050816">
    <property type="entry name" value="Flavin-dep_Halogenase_NPB"/>
</dbReference>
<keyword evidence="3" id="KW-1185">Reference proteome</keyword>